<dbReference type="RefSeq" id="WP_096352290.1">
    <property type="nucleotide sequence ID" value="NZ_AP014946.1"/>
</dbReference>
<sequence length="67" mass="7421">MKFQVFQGSDGKYYWRARGANGEPLCHSEAYNQKASALHTINLIKREASTAPIEDLSVAKSTGTYGR</sequence>
<dbReference type="Proteomes" id="UP000236884">
    <property type="component" value="Chromosome"/>
</dbReference>
<name>A0A0S3PR51_9BRAD</name>
<dbReference type="InterPro" id="IPR036913">
    <property type="entry name" value="YegP-like_sf"/>
</dbReference>
<protein>
    <recommendedName>
        <fullName evidence="1">DUF1508 domain-containing protein</fullName>
    </recommendedName>
</protein>
<dbReference type="Pfam" id="PF07411">
    <property type="entry name" value="DUF1508"/>
    <property type="match status" value="1"/>
</dbReference>
<dbReference type="InterPro" id="IPR010879">
    <property type="entry name" value="DUF1508"/>
</dbReference>
<organism evidence="2 3">
    <name type="scientific">Variibacter gotjawalensis</name>
    <dbReference type="NCBI Taxonomy" id="1333996"/>
    <lineage>
        <taxon>Bacteria</taxon>
        <taxon>Pseudomonadati</taxon>
        <taxon>Pseudomonadota</taxon>
        <taxon>Alphaproteobacteria</taxon>
        <taxon>Hyphomicrobiales</taxon>
        <taxon>Nitrobacteraceae</taxon>
        <taxon>Variibacter</taxon>
    </lineage>
</organism>
<dbReference type="Gene3D" id="3.30.160.160">
    <property type="entry name" value="YegP-like"/>
    <property type="match status" value="1"/>
</dbReference>
<gene>
    <name evidence="2" type="ORF">GJW-30_1_00940</name>
</gene>
<reference evidence="2 3" key="1">
    <citation type="submission" date="2015-08" db="EMBL/GenBank/DDBJ databases">
        <title>Investigation of the bacterial diversity of lava forest soil.</title>
        <authorList>
            <person name="Lee J.S."/>
        </authorList>
    </citation>
    <scope>NUCLEOTIDE SEQUENCE [LARGE SCALE GENOMIC DNA]</scope>
    <source>
        <strain evidence="2 3">GJW-30</strain>
    </source>
</reference>
<dbReference type="KEGG" id="vgo:GJW-30_1_00940"/>
<accession>A0A0S3PR51</accession>
<proteinExistence type="predicted"/>
<dbReference type="SUPFAM" id="SSF160113">
    <property type="entry name" value="YegP-like"/>
    <property type="match status" value="1"/>
</dbReference>
<evidence type="ECO:0000313" key="2">
    <source>
        <dbReference type="EMBL" id="BAT58415.1"/>
    </source>
</evidence>
<feature type="domain" description="DUF1508" evidence="1">
    <location>
        <begin position="9"/>
        <end position="55"/>
    </location>
</feature>
<dbReference type="OrthoDB" id="7873017at2"/>
<keyword evidence="3" id="KW-1185">Reference proteome</keyword>
<dbReference type="EMBL" id="AP014946">
    <property type="protein sequence ID" value="BAT58415.1"/>
    <property type="molecule type" value="Genomic_DNA"/>
</dbReference>
<evidence type="ECO:0000313" key="3">
    <source>
        <dbReference type="Proteomes" id="UP000236884"/>
    </source>
</evidence>
<dbReference type="AlphaFoldDB" id="A0A0S3PR51"/>
<evidence type="ECO:0000259" key="1">
    <source>
        <dbReference type="Pfam" id="PF07411"/>
    </source>
</evidence>